<dbReference type="PANTHER" id="PTHR33121:SF70">
    <property type="entry name" value="SIGNALING PROTEIN YKOW"/>
    <property type="match status" value="1"/>
</dbReference>
<comment type="caution">
    <text evidence="2">The sequence shown here is derived from an EMBL/GenBank/DDBJ whole genome shotgun (WGS) entry which is preliminary data.</text>
</comment>
<dbReference type="InterPro" id="IPR035919">
    <property type="entry name" value="EAL_sf"/>
</dbReference>
<dbReference type="Gene3D" id="3.20.20.450">
    <property type="entry name" value="EAL domain"/>
    <property type="match status" value="1"/>
</dbReference>
<dbReference type="AlphaFoldDB" id="A0A365QLL2"/>
<gene>
    <name evidence="2" type="ORF">DPV79_31645</name>
</gene>
<dbReference type="CDD" id="cd01948">
    <property type="entry name" value="EAL"/>
    <property type="match status" value="1"/>
</dbReference>
<dbReference type="GO" id="GO:0071111">
    <property type="term" value="F:cyclic-guanylate-specific phosphodiesterase activity"/>
    <property type="evidence" value="ECO:0007669"/>
    <property type="project" value="InterPro"/>
</dbReference>
<protein>
    <submittedName>
        <fullName evidence="2">EAL domain-containing protein</fullName>
    </submittedName>
</protein>
<dbReference type="Pfam" id="PF00563">
    <property type="entry name" value="EAL"/>
    <property type="match status" value="1"/>
</dbReference>
<name>A0A365QLL2_9BURK</name>
<dbReference type="InterPro" id="IPR050706">
    <property type="entry name" value="Cyclic-di-GMP_PDE-like"/>
</dbReference>
<evidence type="ECO:0000313" key="2">
    <source>
        <dbReference type="EMBL" id="RBB34499.1"/>
    </source>
</evidence>
<accession>A0A365QLL2</accession>
<organism evidence="2 3">
    <name type="scientific">Burkholderia reimsis</name>
    <dbReference type="NCBI Taxonomy" id="2234132"/>
    <lineage>
        <taxon>Bacteria</taxon>
        <taxon>Pseudomonadati</taxon>
        <taxon>Pseudomonadota</taxon>
        <taxon>Betaproteobacteria</taxon>
        <taxon>Burkholderiales</taxon>
        <taxon>Burkholderiaceae</taxon>
        <taxon>Burkholderia</taxon>
    </lineage>
</organism>
<dbReference type="RefSeq" id="WP_113047299.1">
    <property type="nucleotide sequence ID" value="NZ_QMFZ01000035.1"/>
</dbReference>
<dbReference type="SUPFAM" id="SSF141868">
    <property type="entry name" value="EAL domain-like"/>
    <property type="match status" value="1"/>
</dbReference>
<evidence type="ECO:0000313" key="3">
    <source>
        <dbReference type="Proteomes" id="UP000252458"/>
    </source>
</evidence>
<dbReference type="PANTHER" id="PTHR33121">
    <property type="entry name" value="CYCLIC DI-GMP PHOSPHODIESTERASE PDEF"/>
    <property type="match status" value="1"/>
</dbReference>
<dbReference type="SMART" id="SM00052">
    <property type="entry name" value="EAL"/>
    <property type="match status" value="1"/>
</dbReference>
<dbReference type="InterPro" id="IPR001633">
    <property type="entry name" value="EAL_dom"/>
</dbReference>
<feature type="domain" description="EAL" evidence="1">
    <location>
        <begin position="40"/>
        <end position="294"/>
    </location>
</feature>
<reference evidence="2 3" key="1">
    <citation type="submission" date="2018-06" db="EMBL/GenBank/DDBJ databases">
        <title>Draft genome sequence of Burkholderia reimsis strain BE51 isolated from a French agricultural soil.</title>
        <authorList>
            <person name="Esmaeel Q."/>
        </authorList>
    </citation>
    <scope>NUCLEOTIDE SEQUENCE [LARGE SCALE GENOMIC DNA]</scope>
    <source>
        <strain evidence="2 3">BE51</strain>
    </source>
</reference>
<sequence>MFAHGRLKACSGNKAYRRALEFRVRALEIAVDGAAVRCNTDDLVEDAERGLARKEFFFVYQPKLRLQTGLLSGFESLIRWQHPERGVLMPAAFIDLVENSHLTCRFTDYVVEESARVLAGWAALGYDDLSLSVNLPAHEVMRPGMARRLALVLDSYAVRAANFQIELTESIDPGPIEALAAAVASIRDLGASVAIDDFGSGCWSLTKLHGLAVDTLKLDRSFMRDVHESAESRAMVEALVELGSRLKKNVVVEGVETRAQFEWLREMTQIDCQGYYISEPVREEHVDRLIERCGIPG</sequence>
<dbReference type="EMBL" id="QMFZ01000035">
    <property type="protein sequence ID" value="RBB34499.1"/>
    <property type="molecule type" value="Genomic_DNA"/>
</dbReference>
<proteinExistence type="predicted"/>
<keyword evidence="3" id="KW-1185">Reference proteome</keyword>
<dbReference type="Proteomes" id="UP000252458">
    <property type="component" value="Unassembled WGS sequence"/>
</dbReference>
<evidence type="ECO:0000259" key="1">
    <source>
        <dbReference type="PROSITE" id="PS50883"/>
    </source>
</evidence>
<dbReference type="PROSITE" id="PS50883">
    <property type="entry name" value="EAL"/>
    <property type="match status" value="1"/>
</dbReference>